<organism evidence="3 4">
    <name type="scientific">Mucilaginibacter calamicampi</name>
    <dbReference type="NCBI Taxonomy" id="1302352"/>
    <lineage>
        <taxon>Bacteria</taxon>
        <taxon>Pseudomonadati</taxon>
        <taxon>Bacteroidota</taxon>
        <taxon>Sphingobacteriia</taxon>
        <taxon>Sphingobacteriales</taxon>
        <taxon>Sphingobacteriaceae</taxon>
        <taxon>Mucilaginibacter</taxon>
    </lineage>
</organism>
<evidence type="ECO:0000313" key="3">
    <source>
        <dbReference type="EMBL" id="MFD0749718.1"/>
    </source>
</evidence>
<dbReference type="Pfam" id="PF00149">
    <property type="entry name" value="Metallophos"/>
    <property type="match status" value="1"/>
</dbReference>
<evidence type="ECO:0000256" key="1">
    <source>
        <dbReference type="SAM" id="SignalP"/>
    </source>
</evidence>
<keyword evidence="4" id="KW-1185">Reference proteome</keyword>
<accession>A0ABW2YWW2</accession>
<dbReference type="Proteomes" id="UP001596958">
    <property type="component" value="Unassembled WGS sequence"/>
</dbReference>
<comment type="caution">
    <text evidence="3">The sequence shown here is derived from an EMBL/GenBank/DDBJ whole genome shotgun (WGS) entry which is preliminary data.</text>
</comment>
<feature type="signal peptide" evidence="1">
    <location>
        <begin position="1"/>
        <end position="27"/>
    </location>
</feature>
<dbReference type="EMBL" id="JBHTHU010000005">
    <property type="protein sequence ID" value="MFD0749718.1"/>
    <property type="molecule type" value="Genomic_DNA"/>
</dbReference>
<protein>
    <submittedName>
        <fullName evidence="3">Metallophosphoesterase family protein</fullName>
        <ecNumber evidence="3">3.1.-.-</ecNumber>
    </submittedName>
</protein>
<dbReference type="PANTHER" id="PTHR43143">
    <property type="entry name" value="METALLOPHOSPHOESTERASE, CALCINEURIN SUPERFAMILY"/>
    <property type="match status" value="1"/>
</dbReference>
<feature type="domain" description="Calcineurin-like phosphoesterase" evidence="2">
    <location>
        <begin position="42"/>
        <end position="223"/>
    </location>
</feature>
<dbReference type="PANTHER" id="PTHR43143:SF1">
    <property type="entry name" value="SERINE_THREONINE-PROTEIN PHOSPHATASE CPPED1"/>
    <property type="match status" value="1"/>
</dbReference>
<dbReference type="PROSITE" id="PS51318">
    <property type="entry name" value="TAT"/>
    <property type="match status" value="1"/>
</dbReference>
<keyword evidence="3" id="KW-0378">Hydrolase</keyword>
<gene>
    <name evidence="3" type="ORF">ACFQZS_06170</name>
</gene>
<proteinExistence type="predicted"/>
<feature type="chain" id="PRO_5047540975" evidence="1">
    <location>
        <begin position="28"/>
        <end position="281"/>
    </location>
</feature>
<dbReference type="RefSeq" id="WP_377098332.1">
    <property type="nucleotide sequence ID" value="NZ_JBHTHU010000005.1"/>
</dbReference>
<dbReference type="GO" id="GO:0016787">
    <property type="term" value="F:hydrolase activity"/>
    <property type="evidence" value="ECO:0007669"/>
    <property type="project" value="UniProtKB-KW"/>
</dbReference>
<dbReference type="InterPro" id="IPR006311">
    <property type="entry name" value="TAT_signal"/>
</dbReference>
<dbReference type="SUPFAM" id="SSF56300">
    <property type="entry name" value="Metallo-dependent phosphatases"/>
    <property type="match status" value="1"/>
</dbReference>
<dbReference type="Gene3D" id="3.60.21.10">
    <property type="match status" value="1"/>
</dbReference>
<sequence length="281" mass="31325">MNSRRKFLQSGVALAGLNFLPSINLFAGPSSASIKKPADLKLRFAVASDGHYAQPGTDGDKFYGDLIKWLNKEHQDNHLDLVIINGDLVHDRPDLLPKIKQTYLDKLPVPCYTVPGNHDHVDAAMWKAVFGYEDNHVVDKGDIGFVLANTTDKMGKYICPVPAFLKKSLDDFKSKPIVFVVLHVPPHQWLPEEKANFVSCPDTIELLHSYPNVKAVLHGHEHTLDVIRYTGKLPHIFDAHFGGNWGTAYKGYRIFEVSADNTINTYQVNASQSPVVNSAKL</sequence>
<name>A0ABW2YWW2_9SPHI</name>
<keyword evidence="1" id="KW-0732">Signal</keyword>
<evidence type="ECO:0000259" key="2">
    <source>
        <dbReference type="Pfam" id="PF00149"/>
    </source>
</evidence>
<dbReference type="InterPro" id="IPR004843">
    <property type="entry name" value="Calcineurin-like_PHP"/>
</dbReference>
<dbReference type="InterPro" id="IPR029052">
    <property type="entry name" value="Metallo-depent_PP-like"/>
</dbReference>
<evidence type="ECO:0000313" key="4">
    <source>
        <dbReference type="Proteomes" id="UP001596958"/>
    </source>
</evidence>
<reference evidence="4" key="1">
    <citation type="journal article" date="2019" name="Int. J. Syst. Evol. Microbiol.">
        <title>The Global Catalogue of Microorganisms (GCM) 10K type strain sequencing project: providing services to taxonomists for standard genome sequencing and annotation.</title>
        <authorList>
            <consortium name="The Broad Institute Genomics Platform"/>
            <consortium name="The Broad Institute Genome Sequencing Center for Infectious Disease"/>
            <person name="Wu L."/>
            <person name="Ma J."/>
        </authorList>
    </citation>
    <scope>NUCLEOTIDE SEQUENCE [LARGE SCALE GENOMIC DNA]</scope>
    <source>
        <strain evidence="4">CCUG 63418</strain>
    </source>
</reference>
<dbReference type="EC" id="3.1.-.-" evidence="3"/>
<dbReference type="InterPro" id="IPR051918">
    <property type="entry name" value="STPP_CPPED1"/>
</dbReference>